<feature type="non-terminal residue" evidence="2">
    <location>
        <position position="1"/>
    </location>
</feature>
<gene>
    <name evidence="2" type="ORF">Mgra_00007345</name>
</gene>
<reference evidence="2" key="1">
    <citation type="journal article" date="2020" name="Ecol. Evol.">
        <title>Genome structure and content of the rice root-knot nematode (Meloidogyne graminicola).</title>
        <authorList>
            <person name="Phan N.T."/>
            <person name="Danchin E.G.J."/>
            <person name="Klopp C."/>
            <person name="Perfus-Barbeoch L."/>
            <person name="Kozlowski D.K."/>
            <person name="Koutsovoulos G.D."/>
            <person name="Lopez-Roques C."/>
            <person name="Bouchez O."/>
            <person name="Zahm M."/>
            <person name="Besnard G."/>
            <person name="Bellafiore S."/>
        </authorList>
    </citation>
    <scope>NUCLEOTIDE SEQUENCE</scope>
    <source>
        <strain evidence="2">VN-18</strain>
    </source>
</reference>
<feature type="transmembrane region" description="Helical" evidence="1">
    <location>
        <begin position="12"/>
        <end position="30"/>
    </location>
</feature>
<evidence type="ECO:0000256" key="1">
    <source>
        <dbReference type="SAM" id="Phobius"/>
    </source>
</evidence>
<dbReference type="AlphaFoldDB" id="A0A8S9ZIS9"/>
<accession>A0A8S9ZIS9</accession>
<protein>
    <submittedName>
        <fullName evidence="2">Uncharacterized protein</fullName>
    </submittedName>
</protein>
<dbReference type="Proteomes" id="UP000605970">
    <property type="component" value="Unassembled WGS sequence"/>
</dbReference>
<evidence type="ECO:0000313" key="2">
    <source>
        <dbReference type="EMBL" id="KAF7633244.1"/>
    </source>
</evidence>
<name>A0A8S9ZIS9_9BILA</name>
<keyword evidence="3" id="KW-1185">Reference proteome</keyword>
<keyword evidence="1" id="KW-0812">Transmembrane</keyword>
<organism evidence="2 3">
    <name type="scientific">Meloidogyne graminicola</name>
    <dbReference type="NCBI Taxonomy" id="189291"/>
    <lineage>
        <taxon>Eukaryota</taxon>
        <taxon>Metazoa</taxon>
        <taxon>Ecdysozoa</taxon>
        <taxon>Nematoda</taxon>
        <taxon>Chromadorea</taxon>
        <taxon>Rhabditida</taxon>
        <taxon>Tylenchina</taxon>
        <taxon>Tylenchomorpha</taxon>
        <taxon>Tylenchoidea</taxon>
        <taxon>Meloidogynidae</taxon>
        <taxon>Meloidogyninae</taxon>
        <taxon>Meloidogyne</taxon>
    </lineage>
</organism>
<keyword evidence="1" id="KW-0472">Membrane</keyword>
<proteinExistence type="predicted"/>
<sequence length="123" mass="14524">AVGQQTHHCAYFFYIFLHFHLLFIKLKKYFFERKRSQPSANSDKIFVKSVIAYLVGKSSCVKENLKIENSPNIYKGKKERKIGQYNKNIRERKMDSLTAQKLISHKTLPIERSFPLGGHYREK</sequence>
<dbReference type="EMBL" id="JABEBT010000081">
    <property type="protein sequence ID" value="KAF7633244.1"/>
    <property type="molecule type" value="Genomic_DNA"/>
</dbReference>
<comment type="caution">
    <text evidence="2">The sequence shown here is derived from an EMBL/GenBank/DDBJ whole genome shotgun (WGS) entry which is preliminary data.</text>
</comment>
<keyword evidence="1" id="KW-1133">Transmembrane helix</keyword>
<evidence type="ECO:0000313" key="3">
    <source>
        <dbReference type="Proteomes" id="UP000605970"/>
    </source>
</evidence>